<evidence type="ECO:0000313" key="3">
    <source>
        <dbReference type="Proteomes" id="UP001178507"/>
    </source>
</evidence>
<accession>A0AA36HZC9</accession>
<feature type="compositionally biased region" description="Low complexity" evidence="1">
    <location>
        <begin position="1"/>
        <end position="14"/>
    </location>
</feature>
<feature type="region of interest" description="Disordered" evidence="1">
    <location>
        <begin position="777"/>
        <end position="797"/>
    </location>
</feature>
<feature type="region of interest" description="Disordered" evidence="1">
    <location>
        <begin position="1"/>
        <end position="22"/>
    </location>
</feature>
<reference evidence="2" key="1">
    <citation type="submission" date="2023-08" db="EMBL/GenBank/DDBJ databases">
        <authorList>
            <person name="Chen Y."/>
            <person name="Shah S."/>
            <person name="Dougan E. K."/>
            <person name="Thang M."/>
            <person name="Chan C."/>
        </authorList>
    </citation>
    <scope>NUCLEOTIDE SEQUENCE</scope>
</reference>
<evidence type="ECO:0000313" key="2">
    <source>
        <dbReference type="EMBL" id="CAJ1377274.1"/>
    </source>
</evidence>
<dbReference type="EMBL" id="CAUJNA010000451">
    <property type="protein sequence ID" value="CAJ1377274.1"/>
    <property type="molecule type" value="Genomic_DNA"/>
</dbReference>
<organism evidence="2 3">
    <name type="scientific">Effrenium voratum</name>
    <dbReference type="NCBI Taxonomy" id="2562239"/>
    <lineage>
        <taxon>Eukaryota</taxon>
        <taxon>Sar</taxon>
        <taxon>Alveolata</taxon>
        <taxon>Dinophyceae</taxon>
        <taxon>Suessiales</taxon>
        <taxon>Symbiodiniaceae</taxon>
        <taxon>Effrenium</taxon>
    </lineage>
</organism>
<dbReference type="Proteomes" id="UP001178507">
    <property type="component" value="Unassembled WGS sequence"/>
</dbReference>
<evidence type="ECO:0000256" key="1">
    <source>
        <dbReference type="SAM" id="MobiDB-lite"/>
    </source>
</evidence>
<feature type="region of interest" description="Disordered" evidence="1">
    <location>
        <begin position="55"/>
        <end position="82"/>
    </location>
</feature>
<keyword evidence="3" id="KW-1185">Reference proteome</keyword>
<gene>
    <name evidence="2" type="ORF">EVOR1521_LOCUS6115</name>
</gene>
<comment type="caution">
    <text evidence="2">The sequence shown here is derived from an EMBL/GenBank/DDBJ whole genome shotgun (WGS) entry which is preliminary data.</text>
</comment>
<dbReference type="AlphaFoldDB" id="A0AA36HZC9"/>
<sequence length="874" mass="96331">MAEAPEAPEAPEAMETSEQSVEELLKEREQWMEERSRLREEVELLKNRVAKLSRGESKNLVDAQTQTEKEGEPTGGYSAAPEDGLRGVLTRMLQSPQDEALQLSGIEQLFAQQTQAGAAQMESSPQLHQSLEVAIAIFVHHQSNWTLLLKASQFLSVLLAEPAAQQLLPQAQLQQAAQAVLAASVALLEKTAGLSSAQATPNPTKLFTWLLSLLSLLLPNLESWLRQRKQSEEFVQSLLHGVVSRLLAASELPPEALILKGVQLLPLLPMETWIQQICLDSGAIHSFALVKQRLAKRGGTESGEDFTLSKAVQSAIRGVFSGNLELCSWALSDAFVGDTFVCIEVLDELQSLEQQRRGTFRRLESEFDVISKVMSLWAFHQRQTLEDPEPGKCSSLAVLKKAAFLLQGVMLRLPPQKLLARIEEFQESEVLVRIALATIHSNAQLRLQMAVNYAENNVIPVMVACLQLLLRGYEIEGGAPTTPEVEVAFELFGDDRLPVDGWSYIAYCLEVCLHVLSHWSCTKLAAPKAPEVLDPGAAPVRLASAGVVDVLAELIDAPAAGVELRGQPPTALVQKACETLQALFERNGHICLFCMKHYAEVKQILLVGCDSIVADPLSNHPEMQQEAIDLFTSAFEKFAMKDERLSRKLLKALTVLFESSYQLVVWFLQQHPLRALAELQSLDAHIEAVRAVARAGYWSAEDAPLLPDCVAALTGTMLDAVEGHLDFSKPPSGSGRRVVDLTEAEEIAASCTASVLHLMLIDPSPPTVQQCLARSLGKRPRDGDDLPPLEEAEGSSSEEAVNTLMKIMQVFPSSDRLQMNCQHILTSLPWGVRFAESVPSQVDEFRICEWQVSAHTRWPASFTISSCDKWRLRL</sequence>
<proteinExistence type="predicted"/>
<protein>
    <submittedName>
        <fullName evidence="2">Uncharacterized protein</fullName>
    </submittedName>
</protein>
<name>A0AA36HZC9_9DINO</name>